<dbReference type="SUPFAM" id="SSF52799">
    <property type="entry name" value="(Phosphotyrosine protein) phosphatases II"/>
    <property type="match status" value="1"/>
</dbReference>
<dbReference type="AlphaFoldDB" id="S5AN44"/>
<evidence type="ECO:0000313" key="3">
    <source>
        <dbReference type="Proteomes" id="UP000014909"/>
    </source>
</evidence>
<dbReference type="Proteomes" id="UP000014909">
    <property type="component" value="Chromosome"/>
</dbReference>
<dbReference type="BioCyc" id="AMAC1300253:G12YX-1757-MONOMER"/>
<reference evidence="2 3" key="1">
    <citation type="journal article" date="2013" name="Genome Biol. Evol.">
        <title>Genomic Diversity of "Deep Ecotype" Alteromonas macleodii Isolates: Evidence for Pan-Mediterranean Clonal Frames.</title>
        <authorList>
            <person name="Lopez-Perez M."/>
            <person name="Gonzaga A."/>
            <person name="Rodriguez-Valera F."/>
        </authorList>
    </citation>
    <scope>NUCLEOTIDE SEQUENCE [LARGE SCALE GENOMIC DNA]</scope>
    <source>
        <strain evidence="3">'English Channel 615'</strain>
    </source>
</reference>
<dbReference type="GO" id="GO:0016787">
    <property type="term" value="F:hydrolase activity"/>
    <property type="evidence" value="ECO:0007669"/>
    <property type="project" value="InterPro"/>
</dbReference>
<name>S5AN44_9ALTE</name>
<feature type="domain" description="Beta-lactamase hydrolase-like protein phosphatase-like" evidence="1">
    <location>
        <begin position="5"/>
        <end position="109"/>
    </location>
</feature>
<dbReference type="KEGG" id="amh:I633_10995"/>
<dbReference type="HOGENOM" id="CLU_105726_3_0_6"/>
<accession>S5AN44</accession>
<dbReference type="InterPro" id="IPR005939">
    <property type="entry name" value="BLH_phosphatase-like"/>
</dbReference>
<sequence length="145" mass="16243">MEIISITDNYSVSGELNRNTIEKLANLGVGSLINVRPDGEEQGQMSSREYAAICQDFGLTYIHIPVTSGEYSDHIIAEFKLAIHGDLEQAKVHCVCRTGTRAVHLWALMNRASKTFEALNSLTTPKGYELIAIKEQFIHFCKKNR</sequence>
<organism evidence="2 3">
    <name type="scientific">Alteromonas mediterranea 615</name>
    <dbReference type="NCBI Taxonomy" id="1300253"/>
    <lineage>
        <taxon>Bacteria</taxon>
        <taxon>Pseudomonadati</taxon>
        <taxon>Pseudomonadota</taxon>
        <taxon>Gammaproteobacteria</taxon>
        <taxon>Alteromonadales</taxon>
        <taxon>Alteromonadaceae</taxon>
        <taxon>Alteromonas/Salinimonas group</taxon>
        <taxon>Alteromonas</taxon>
    </lineage>
</organism>
<gene>
    <name evidence="2" type="ORF">I633_10995</name>
</gene>
<evidence type="ECO:0000313" key="2">
    <source>
        <dbReference type="EMBL" id="AGP78143.1"/>
    </source>
</evidence>
<proteinExistence type="predicted"/>
<dbReference type="PATRIC" id="fig|1300253.3.peg.2292"/>
<protein>
    <submittedName>
        <fullName evidence="2">Pyridine nucleotide-disulfide oxidoreductase</fullName>
    </submittedName>
</protein>
<dbReference type="Gene3D" id="3.90.190.10">
    <property type="entry name" value="Protein tyrosine phosphatase superfamily"/>
    <property type="match status" value="1"/>
</dbReference>
<evidence type="ECO:0000259" key="1">
    <source>
        <dbReference type="Pfam" id="PF04273"/>
    </source>
</evidence>
<dbReference type="EMBL" id="CP004846">
    <property type="protein sequence ID" value="AGP78143.1"/>
    <property type="molecule type" value="Genomic_DNA"/>
</dbReference>
<dbReference type="Pfam" id="PF04273">
    <property type="entry name" value="BLH_phosphatase"/>
    <property type="match status" value="1"/>
</dbReference>
<dbReference type="InterPro" id="IPR029021">
    <property type="entry name" value="Prot-tyrosine_phosphatase-like"/>
</dbReference>